<name>A0A5S4ZPV2_9FIRM</name>
<evidence type="ECO:0000313" key="4">
    <source>
        <dbReference type="EMBL" id="TYO94606.1"/>
    </source>
</evidence>
<dbReference type="AlphaFoldDB" id="A0A5S4ZPV2"/>
<dbReference type="InterPro" id="IPR050275">
    <property type="entry name" value="PGM_Phosphatase"/>
</dbReference>
<protein>
    <recommendedName>
        <fullName evidence="1">Alpha-ribazole phosphatase</fullName>
        <ecNumber evidence="1">3.1.3.73</ecNumber>
    </recommendedName>
</protein>
<gene>
    <name evidence="4" type="ORF">LX24_02263</name>
</gene>
<dbReference type="SUPFAM" id="SSF53254">
    <property type="entry name" value="Phosphoglycerate mutase-like"/>
    <property type="match status" value="1"/>
</dbReference>
<evidence type="ECO:0000256" key="3">
    <source>
        <dbReference type="PIRSR" id="PIRSR613078-2"/>
    </source>
</evidence>
<dbReference type="EMBL" id="VNHM01000013">
    <property type="protein sequence ID" value="TYO94606.1"/>
    <property type="molecule type" value="Genomic_DNA"/>
</dbReference>
<feature type="active site" description="Tele-phosphohistidine intermediate" evidence="2">
    <location>
        <position position="11"/>
    </location>
</feature>
<dbReference type="PIRSF" id="PIRSF000709">
    <property type="entry name" value="6PFK_2-Ptase"/>
    <property type="match status" value="1"/>
</dbReference>
<sequence length="204" mass="22526">MKPVVIYLVRHGAIDTGRERRFIGQIDLPLSSGGVRQAEKLRDRLAGASLAGIYCSDLTRSLETARIIAAEHPVPLVADADLREISLGAWEGLSFAEINRRYPAEFARRGDDIAGYVPPGGESFASFGRRIMTAFNRLVEQANRDILIVGHAGVNRVIISRLLGVPLHNIFYIGQDYACLNIICREKGKYKIKLLNSTEHLQAG</sequence>
<dbReference type="InterPro" id="IPR017578">
    <property type="entry name" value="Ribazole_CobC"/>
</dbReference>
<dbReference type="GO" id="GO:0009236">
    <property type="term" value="P:cobalamin biosynthetic process"/>
    <property type="evidence" value="ECO:0007669"/>
    <property type="project" value="UniProtKB-UniRule"/>
</dbReference>
<evidence type="ECO:0000256" key="2">
    <source>
        <dbReference type="PIRSR" id="PIRSR613078-1"/>
    </source>
</evidence>
<dbReference type="Pfam" id="PF00300">
    <property type="entry name" value="His_Phos_1"/>
    <property type="match status" value="1"/>
</dbReference>
<dbReference type="Proteomes" id="UP000323166">
    <property type="component" value="Unassembled WGS sequence"/>
</dbReference>
<dbReference type="InterPro" id="IPR029033">
    <property type="entry name" value="His_PPase_superfam"/>
</dbReference>
<organism evidence="4 5">
    <name type="scientific">Desulfallas thermosapovorans DSM 6562</name>
    <dbReference type="NCBI Taxonomy" id="1121431"/>
    <lineage>
        <taxon>Bacteria</taxon>
        <taxon>Bacillati</taxon>
        <taxon>Bacillota</taxon>
        <taxon>Clostridia</taxon>
        <taxon>Eubacteriales</taxon>
        <taxon>Desulfallaceae</taxon>
        <taxon>Desulfallas</taxon>
    </lineage>
</organism>
<comment type="caution">
    <text evidence="4">The sequence shown here is derived from an EMBL/GenBank/DDBJ whole genome shotgun (WGS) entry which is preliminary data.</text>
</comment>
<dbReference type="InterPro" id="IPR013078">
    <property type="entry name" value="His_Pase_superF_clade-1"/>
</dbReference>
<dbReference type="RefSeq" id="WP_243131715.1">
    <property type="nucleotide sequence ID" value="NZ_VNHM01000013.1"/>
</dbReference>
<proteinExistence type="predicted"/>
<feature type="binding site" evidence="3">
    <location>
        <position position="60"/>
    </location>
    <ligand>
        <name>substrate</name>
    </ligand>
</feature>
<dbReference type="Gene3D" id="3.40.50.1240">
    <property type="entry name" value="Phosphoglycerate mutase-like"/>
    <property type="match status" value="1"/>
</dbReference>
<accession>A0A5S4ZPV2</accession>
<evidence type="ECO:0000313" key="5">
    <source>
        <dbReference type="Proteomes" id="UP000323166"/>
    </source>
</evidence>
<dbReference type="GO" id="GO:0043755">
    <property type="term" value="F:alpha-ribazole phosphatase activity"/>
    <property type="evidence" value="ECO:0007669"/>
    <property type="project" value="UniProtKB-UniRule"/>
</dbReference>
<dbReference type="SMART" id="SM00855">
    <property type="entry name" value="PGAM"/>
    <property type="match status" value="1"/>
</dbReference>
<keyword evidence="5" id="KW-1185">Reference proteome</keyword>
<dbReference type="PANTHER" id="PTHR48100">
    <property type="entry name" value="BROAD-SPECIFICITY PHOSPHATASE YOR283W-RELATED"/>
    <property type="match status" value="1"/>
</dbReference>
<feature type="active site" description="Proton donor/acceptor" evidence="2">
    <location>
        <position position="84"/>
    </location>
</feature>
<dbReference type="EC" id="3.1.3.73" evidence="1"/>
<evidence type="ECO:0000256" key="1">
    <source>
        <dbReference type="NCBIfam" id="TIGR03162"/>
    </source>
</evidence>
<reference evidence="4 5" key="1">
    <citation type="submission" date="2019-07" db="EMBL/GenBank/DDBJ databases">
        <title>Genomic Encyclopedia of Type Strains, Phase I: the one thousand microbial genomes (KMG-I) project.</title>
        <authorList>
            <person name="Kyrpides N."/>
        </authorList>
    </citation>
    <scope>NUCLEOTIDE SEQUENCE [LARGE SCALE GENOMIC DNA]</scope>
    <source>
        <strain evidence="4 5">DSM 6562</strain>
    </source>
</reference>
<dbReference type="NCBIfam" id="TIGR03162">
    <property type="entry name" value="ribazole_cobC"/>
    <property type="match status" value="1"/>
</dbReference>
<dbReference type="CDD" id="cd07067">
    <property type="entry name" value="HP_PGM_like"/>
    <property type="match status" value="1"/>
</dbReference>